<reference evidence="3" key="1">
    <citation type="journal article" date="2011" name="Proc. Natl. Acad. Sci. U.S.A.">
        <title>Obligate biotrophy features unraveled by the genomic analysis of rust fungi.</title>
        <authorList>
            <person name="Duplessis S."/>
            <person name="Cuomo C.A."/>
            <person name="Lin Y.-C."/>
            <person name="Aerts A."/>
            <person name="Tisserant E."/>
            <person name="Veneault-Fourrey C."/>
            <person name="Joly D.L."/>
            <person name="Hacquard S."/>
            <person name="Amselem J."/>
            <person name="Cantarel B.L."/>
            <person name="Chiu R."/>
            <person name="Coutinho P.M."/>
            <person name="Feau N."/>
            <person name="Field M."/>
            <person name="Frey P."/>
            <person name="Gelhaye E."/>
            <person name="Goldberg J."/>
            <person name="Grabherr M.G."/>
            <person name="Kodira C.D."/>
            <person name="Kohler A."/>
            <person name="Kuees U."/>
            <person name="Lindquist E.A."/>
            <person name="Lucas S.M."/>
            <person name="Mago R."/>
            <person name="Mauceli E."/>
            <person name="Morin E."/>
            <person name="Murat C."/>
            <person name="Pangilinan J.L."/>
            <person name="Park R."/>
            <person name="Pearson M."/>
            <person name="Quesneville H."/>
            <person name="Rouhier N."/>
            <person name="Sakthikumar S."/>
            <person name="Salamov A.A."/>
            <person name="Schmutz J."/>
            <person name="Selles B."/>
            <person name="Shapiro H."/>
            <person name="Tanguay P."/>
            <person name="Tuskan G.A."/>
            <person name="Henrissat B."/>
            <person name="Van de Peer Y."/>
            <person name="Rouze P."/>
            <person name="Ellis J.G."/>
            <person name="Dodds P.N."/>
            <person name="Schein J.E."/>
            <person name="Zhong S."/>
            <person name="Hamelin R.C."/>
            <person name="Grigoriev I.V."/>
            <person name="Szabo L.J."/>
            <person name="Martin F."/>
        </authorList>
    </citation>
    <scope>NUCLEOTIDE SEQUENCE [LARGE SCALE GENOMIC DNA]</scope>
    <source>
        <strain evidence="3">98AG31 / pathotype 3-4-7</strain>
    </source>
</reference>
<dbReference type="EMBL" id="GL883141">
    <property type="protein sequence ID" value="EGG01089.1"/>
    <property type="molecule type" value="Genomic_DNA"/>
</dbReference>
<feature type="region of interest" description="Disordered" evidence="1">
    <location>
        <begin position="47"/>
        <end position="76"/>
    </location>
</feature>
<organism evidence="3">
    <name type="scientific">Melampsora larici-populina (strain 98AG31 / pathotype 3-4-7)</name>
    <name type="common">Poplar leaf rust fungus</name>
    <dbReference type="NCBI Taxonomy" id="747676"/>
    <lineage>
        <taxon>Eukaryota</taxon>
        <taxon>Fungi</taxon>
        <taxon>Dikarya</taxon>
        <taxon>Basidiomycota</taxon>
        <taxon>Pucciniomycotina</taxon>
        <taxon>Pucciniomycetes</taxon>
        <taxon>Pucciniales</taxon>
        <taxon>Melampsoraceae</taxon>
        <taxon>Melampsora</taxon>
    </lineage>
</organism>
<dbReference type="InParanoid" id="F4S2P9"/>
<sequence length="269" mass="29698">MKHIILNSPFSPELKWKASIRRAKNPSKRSVLFRLKMRTFKLKRKRELRRESATKKLIASTSRGGTQDQESEESIKEQELATFANKIFSKFAIERSSGGSGKPGGPGKISTLPWDPTFQYKLTYHAAWVWANGAVVQQTPPGGVVSTDEGIYKKQSLSHSTSMPNMNSGLVKVGEKRVASGSGDMIDIKADLKKIKVEHGELIVRGYPIKTKLALTDTGFFSVQLQSPSFPPMNQSIFPVISRVTGKAIVLVAALSLSSQGLPPLTWWN</sequence>
<name>F4S2P9_MELLP</name>
<evidence type="ECO:0000313" key="2">
    <source>
        <dbReference type="EMBL" id="EGG01089.1"/>
    </source>
</evidence>
<gene>
    <name evidence="2" type="ORF">MELLADRAFT_92775</name>
</gene>
<dbReference type="RefSeq" id="XP_007415689.1">
    <property type="nucleotide sequence ID" value="XM_007415627.1"/>
</dbReference>
<proteinExistence type="predicted"/>
<dbReference type="VEuPathDB" id="FungiDB:MELLADRAFT_92775"/>
<protein>
    <submittedName>
        <fullName evidence="2">Uncharacterized protein</fullName>
    </submittedName>
</protein>
<feature type="compositionally biased region" description="Polar residues" evidence="1">
    <location>
        <begin position="59"/>
        <end position="68"/>
    </location>
</feature>
<evidence type="ECO:0000256" key="1">
    <source>
        <dbReference type="SAM" id="MobiDB-lite"/>
    </source>
</evidence>
<dbReference type="HOGENOM" id="CLU_1034701_0_0_1"/>
<keyword evidence="3" id="KW-1185">Reference proteome</keyword>
<accession>F4S2P9</accession>
<dbReference type="KEGG" id="mlr:MELLADRAFT_92775"/>
<dbReference type="AlphaFoldDB" id="F4S2P9"/>
<dbReference type="Proteomes" id="UP000001072">
    <property type="component" value="Unassembled WGS sequence"/>
</dbReference>
<dbReference type="GeneID" id="18936369"/>
<evidence type="ECO:0000313" key="3">
    <source>
        <dbReference type="Proteomes" id="UP000001072"/>
    </source>
</evidence>